<dbReference type="InterPro" id="IPR011063">
    <property type="entry name" value="TilS/TtcA_N"/>
</dbReference>
<keyword evidence="3 8" id="KW-0436">Ligase</keyword>
<feature type="domain" description="Lysidine-tRNA(Ile) synthetase C-terminal" evidence="10">
    <location>
        <begin position="379"/>
        <end position="450"/>
    </location>
</feature>
<dbReference type="PANTHER" id="PTHR43033:SF1">
    <property type="entry name" value="TRNA(ILE)-LYSIDINE SYNTHASE-RELATED"/>
    <property type="match status" value="1"/>
</dbReference>
<dbReference type="EMBL" id="JBBMFC010000009">
    <property type="protein sequence ID" value="MEQ2578536.1"/>
    <property type="molecule type" value="Genomic_DNA"/>
</dbReference>
<comment type="catalytic activity">
    <reaction evidence="7 8">
        <text>cytidine(34) in tRNA(Ile2) + L-lysine + ATP = lysidine(34) in tRNA(Ile2) + AMP + diphosphate + H(+)</text>
        <dbReference type="Rhea" id="RHEA:43744"/>
        <dbReference type="Rhea" id="RHEA-COMP:10625"/>
        <dbReference type="Rhea" id="RHEA-COMP:10670"/>
        <dbReference type="ChEBI" id="CHEBI:15378"/>
        <dbReference type="ChEBI" id="CHEBI:30616"/>
        <dbReference type="ChEBI" id="CHEBI:32551"/>
        <dbReference type="ChEBI" id="CHEBI:33019"/>
        <dbReference type="ChEBI" id="CHEBI:82748"/>
        <dbReference type="ChEBI" id="CHEBI:83665"/>
        <dbReference type="ChEBI" id="CHEBI:456215"/>
        <dbReference type="EC" id="6.3.4.19"/>
    </reaction>
</comment>
<dbReference type="HAMAP" id="MF_01161">
    <property type="entry name" value="tRNA_Ile_lys_synt"/>
    <property type="match status" value="1"/>
</dbReference>
<dbReference type="EC" id="6.3.4.19" evidence="8"/>
<comment type="subcellular location">
    <subcellularLocation>
        <location evidence="1 8">Cytoplasm</location>
    </subcellularLocation>
</comment>
<evidence type="ECO:0000256" key="9">
    <source>
        <dbReference type="SAM" id="Coils"/>
    </source>
</evidence>
<keyword evidence="2 8" id="KW-0963">Cytoplasm</keyword>
<comment type="function">
    <text evidence="8">Ligates lysine onto the cytidine present at position 34 of the AUA codon-specific tRNA(Ile) that contains the anticodon CAU, in an ATP-dependent manner. Cytidine is converted to lysidine, thus changing the amino acid specificity of the tRNA from methionine to isoleucine.</text>
</comment>
<dbReference type="SUPFAM" id="SSF56037">
    <property type="entry name" value="PheT/TilS domain"/>
    <property type="match status" value="1"/>
</dbReference>
<evidence type="ECO:0000256" key="6">
    <source>
        <dbReference type="ARBA" id="ARBA00022840"/>
    </source>
</evidence>
<dbReference type="Gene3D" id="3.40.50.620">
    <property type="entry name" value="HUPs"/>
    <property type="match status" value="1"/>
</dbReference>
<evidence type="ECO:0000256" key="7">
    <source>
        <dbReference type="ARBA" id="ARBA00048539"/>
    </source>
</evidence>
<dbReference type="InterPro" id="IPR020825">
    <property type="entry name" value="Phe-tRNA_synthase-like_B3/B4"/>
</dbReference>
<dbReference type="NCBIfam" id="TIGR02432">
    <property type="entry name" value="lysidine_TilS_N"/>
    <property type="match status" value="1"/>
</dbReference>
<dbReference type="RefSeq" id="WP_349144222.1">
    <property type="nucleotide sequence ID" value="NZ_JBBMFC010000009.1"/>
</dbReference>
<dbReference type="Pfam" id="PF11734">
    <property type="entry name" value="TilS_C"/>
    <property type="match status" value="1"/>
</dbReference>
<sequence length="465" mass="53113">MQEKVFAYLRQWNMVKPGDTVLVGFSGGADSTALLQLLWNYGKRIPLQLEAVHVNHGIRGAEALRDQQFCEQFCQERNISFTVVQEDVPAQAARDGLSLEEAGRNARRRVFGHLAEKCQASVIALAHHQRDQAETMLFRLMRGTGLRGLCGMRPVNGNYIRPLLCVDRPQIEQYLLEEGIRWVEDGTNQELDYTRNQIRHGLLAPMEQVMPGCVARMAGTAARLSEVESYLEQELHKAEEQYLQMEKDCIRIRLEAFDELHSAMQKMLVRRALEHLPGGLRDVEAFHVEQICLLAYGKRGSRILLPSKNTAVLEYDGIVLKQGYGINRDDGIIFCGRTGTYEFQGARYEVTVENRDKNQEIPVNCYTKWFDYDKIRQEVVLRTRRPGDYLSTGPGAHKKLKDYLIDNKVPRESRDGLTVLADGNHILWVVGMRISEEYKITEQTKIVLKIQQIRDGGIKDGETSY</sequence>
<comment type="similarity">
    <text evidence="8">Belongs to the tRNA(Ile)-lysidine synthase family.</text>
</comment>
<dbReference type="InterPro" id="IPR012795">
    <property type="entry name" value="tRNA_Ile_lys_synt_N"/>
</dbReference>
<feature type="coiled-coil region" evidence="9">
    <location>
        <begin position="221"/>
        <end position="255"/>
    </location>
</feature>
<dbReference type="Pfam" id="PF01171">
    <property type="entry name" value="ATP_bind_3"/>
    <property type="match status" value="1"/>
</dbReference>
<reference evidence="11 12" key="1">
    <citation type="submission" date="2024-03" db="EMBL/GenBank/DDBJ databases">
        <title>Human intestinal bacterial collection.</title>
        <authorList>
            <person name="Pauvert C."/>
            <person name="Hitch T.C.A."/>
            <person name="Clavel T."/>
        </authorList>
    </citation>
    <scope>NUCLEOTIDE SEQUENCE [LARGE SCALE GENOMIC DNA]</scope>
    <source>
        <strain evidence="11 12">CLA-AA-H78B</strain>
    </source>
</reference>
<dbReference type="NCBIfam" id="TIGR02433">
    <property type="entry name" value="lysidine_TilS_C"/>
    <property type="match status" value="1"/>
</dbReference>
<proteinExistence type="inferred from homology"/>
<dbReference type="SMART" id="SM00977">
    <property type="entry name" value="TilS_C"/>
    <property type="match status" value="1"/>
</dbReference>
<gene>
    <name evidence="8 11" type="primary">tilS</name>
    <name evidence="11" type="ORF">WMO62_06710</name>
</gene>
<dbReference type="Proteomes" id="UP001470288">
    <property type="component" value="Unassembled WGS sequence"/>
</dbReference>
<organism evidence="11 12">
    <name type="scientific">Hominiventricola aquisgranensis</name>
    <dbReference type="NCBI Taxonomy" id="3133164"/>
    <lineage>
        <taxon>Bacteria</taxon>
        <taxon>Bacillati</taxon>
        <taxon>Bacillota</taxon>
        <taxon>Clostridia</taxon>
        <taxon>Lachnospirales</taxon>
        <taxon>Lachnospiraceae</taxon>
        <taxon>Hominiventricola</taxon>
    </lineage>
</organism>
<dbReference type="Gene3D" id="3.50.40.10">
    <property type="entry name" value="Phenylalanyl-trna Synthetase, Chain B, domain 3"/>
    <property type="match status" value="1"/>
</dbReference>
<evidence type="ECO:0000256" key="1">
    <source>
        <dbReference type="ARBA" id="ARBA00004496"/>
    </source>
</evidence>
<comment type="domain">
    <text evidence="8">The N-terminal region contains the highly conserved SGGXDS motif, predicted to be a P-loop motif involved in ATP binding.</text>
</comment>
<dbReference type="SUPFAM" id="SSF52402">
    <property type="entry name" value="Adenine nucleotide alpha hydrolases-like"/>
    <property type="match status" value="1"/>
</dbReference>
<dbReference type="PANTHER" id="PTHR43033">
    <property type="entry name" value="TRNA(ILE)-LYSIDINE SYNTHASE-RELATED"/>
    <property type="match status" value="1"/>
</dbReference>
<keyword evidence="12" id="KW-1185">Reference proteome</keyword>
<dbReference type="SUPFAM" id="SSF82829">
    <property type="entry name" value="MesJ substrate recognition domain-like"/>
    <property type="match status" value="1"/>
</dbReference>
<evidence type="ECO:0000259" key="10">
    <source>
        <dbReference type="SMART" id="SM00977"/>
    </source>
</evidence>
<evidence type="ECO:0000256" key="3">
    <source>
        <dbReference type="ARBA" id="ARBA00022598"/>
    </source>
</evidence>
<feature type="binding site" evidence="8">
    <location>
        <begin position="26"/>
        <end position="31"/>
    </location>
    <ligand>
        <name>ATP</name>
        <dbReference type="ChEBI" id="CHEBI:30616"/>
    </ligand>
</feature>
<dbReference type="InterPro" id="IPR014729">
    <property type="entry name" value="Rossmann-like_a/b/a_fold"/>
</dbReference>
<evidence type="ECO:0000256" key="5">
    <source>
        <dbReference type="ARBA" id="ARBA00022741"/>
    </source>
</evidence>
<keyword evidence="6 8" id="KW-0067">ATP-binding</keyword>
<evidence type="ECO:0000256" key="2">
    <source>
        <dbReference type="ARBA" id="ARBA00022490"/>
    </source>
</evidence>
<keyword evidence="4 8" id="KW-0819">tRNA processing</keyword>
<dbReference type="Gene3D" id="1.20.59.20">
    <property type="match status" value="1"/>
</dbReference>
<evidence type="ECO:0000313" key="12">
    <source>
        <dbReference type="Proteomes" id="UP001470288"/>
    </source>
</evidence>
<keyword evidence="9" id="KW-0175">Coiled coil</keyword>
<dbReference type="CDD" id="cd01992">
    <property type="entry name" value="TilS_N"/>
    <property type="match status" value="1"/>
</dbReference>
<keyword evidence="5 8" id="KW-0547">Nucleotide-binding</keyword>
<protein>
    <recommendedName>
        <fullName evidence="8">tRNA(Ile)-lysidine synthase</fullName>
        <ecNumber evidence="8">6.3.4.19</ecNumber>
    </recommendedName>
    <alternativeName>
        <fullName evidence="8">tRNA(Ile)-2-lysyl-cytidine synthase</fullName>
    </alternativeName>
    <alternativeName>
        <fullName evidence="8">tRNA(Ile)-lysidine synthetase</fullName>
    </alternativeName>
</protein>
<evidence type="ECO:0000256" key="4">
    <source>
        <dbReference type="ARBA" id="ARBA00022694"/>
    </source>
</evidence>
<accession>A0ABV1I033</accession>
<comment type="caution">
    <text evidence="11">The sequence shown here is derived from an EMBL/GenBank/DDBJ whole genome shotgun (WGS) entry which is preliminary data.</text>
</comment>
<evidence type="ECO:0000313" key="11">
    <source>
        <dbReference type="EMBL" id="MEQ2578536.1"/>
    </source>
</evidence>
<dbReference type="GO" id="GO:0032267">
    <property type="term" value="F:tRNA(Ile)-lysidine synthase activity"/>
    <property type="evidence" value="ECO:0007669"/>
    <property type="project" value="UniProtKB-EC"/>
</dbReference>
<dbReference type="InterPro" id="IPR012796">
    <property type="entry name" value="Lysidine-tRNA-synth_C"/>
</dbReference>
<name>A0ABV1I033_9FIRM</name>
<dbReference type="InterPro" id="IPR012094">
    <property type="entry name" value="tRNA_Ile_lys_synt"/>
</dbReference>
<evidence type="ECO:0000256" key="8">
    <source>
        <dbReference type="HAMAP-Rule" id="MF_01161"/>
    </source>
</evidence>